<organism evidence="5 6">
    <name type="scientific">Fomitopsis schrenkii</name>
    <name type="common">Brown rot fungus</name>
    <dbReference type="NCBI Taxonomy" id="2126942"/>
    <lineage>
        <taxon>Eukaryota</taxon>
        <taxon>Fungi</taxon>
        <taxon>Dikarya</taxon>
        <taxon>Basidiomycota</taxon>
        <taxon>Agaricomycotina</taxon>
        <taxon>Agaricomycetes</taxon>
        <taxon>Polyporales</taxon>
        <taxon>Fomitopsis</taxon>
    </lineage>
</organism>
<protein>
    <recommendedName>
        <fullName evidence="2">RecQ-mediated genome instability protein 1</fullName>
    </recommendedName>
</protein>
<dbReference type="AlphaFoldDB" id="S8EMZ3"/>
<dbReference type="PANTHER" id="PTHR14790">
    <property type="entry name" value="RECQ-MEDIATED GENOME INSTABILITY PROTEIN 1 RMI1"/>
    <property type="match status" value="1"/>
</dbReference>
<dbReference type="Proteomes" id="UP000015241">
    <property type="component" value="Unassembled WGS sequence"/>
</dbReference>
<dbReference type="EMBL" id="KE504123">
    <property type="protein sequence ID" value="EPT05548.1"/>
    <property type="molecule type" value="Genomic_DNA"/>
</dbReference>
<dbReference type="STRING" id="743788.S8EMZ3"/>
<dbReference type="Gene3D" id="2.40.50.770">
    <property type="entry name" value="RecQ-mediated genome instability protein Rmi1, C-terminal domain"/>
    <property type="match status" value="1"/>
</dbReference>
<dbReference type="InterPro" id="IPR049363">
    <property type="entry name" value="RMI1_N"/>
</dbReference>
<evidence type="ECO:0000259" key="3">
    <source>
        <dbReference type="Pfam" id="PF08585"/>
    </source>
</evidence>
<feature type="domain" description="RMI1 N-terminal" evidence="4">
    <location>
        <begin position="12"/>
        <end position="63"/>
    </location>
</feature>
<dbReference type="GO" id="GO:0031422">
    <property type="term" value="C:RecQ family helicase-topoisomerase III complex"/>
    <property type="evidence" value="ECO:0007669"/>
    <property type="project" value="TreeGrafter"/>
</dbReference>
<dbReference type="GO" id="GO:0000712">
    <property type="term" value="P:resolution of meiotic recombination intermediates"/>
    <property type="evidence" value="ECO:0007669"/>
    <property type="project" value="TreeGrafter"/>
</dbReference>
<sequence length="188" mass="21310">MPPPPQVVQWLQRTYPQPRVDQEWLNDCYNWVRAEYNYNPAAHMDQIIRNVDTQLLESDLRDSMMPGTGLPQVSAEVKETTIRGPILVQVLSIMDIGQSAFSLMNVRQARLERADMAGLAGGEDDEDEGPIPSYPRSTLRLELTDGSVSLPAVEHRRLPELKLGESKLGLKVSKQIDQSLLHSHWFHK</sequence>
<reference evidence="5 6" key="1">
    <citation type="journal article" date="2012" name="Science">
        <title>The Paleozoic origin of enzymatic lignin decomposition reconstructed from 31 fungal genomes.</title>
        <authorList>
            <person name="Floudas D."/>
            <person name="Binder M."/>
            <person name="Riley R."/>
            <person name="Barry K."/>
            <person name="Blanchette R.A."/>
            <person name="Henrissat B."/>
            <person name="Martinez A.T."/>
            <person name="Otillar R."/>
            <person name="Spatafora J.W."/>
            <person name="Yadav J.S."/>
            <person name="Aerts A."/>
            <person name="Benoit I."/>
            <person name="Boyd A."/>
            <person name="Carlson A."/>
            <person name="Copeland A."/>
            <person name="Coutinho P.M."/>
            <person name="de Vries R.P."/>
            <person name="Ferreira P."/>
            <person name="Findley K."/>
            <person name="Foster B."/>
            <person name="Gaskell J."/>
            <person name="Glotzer D."/>
            <person name="Gorecki P."/>
            <person name="Heitman J."/>
            <person name="Hesse C."/>
            <person name="Hori C."/>
            <person name="Igarashi K."/>
            <person name="Jurgens J.A."/>
            <person name="Kallen N."/>
            <person name="Kersten P."/>
            <person name="Kohler A."/>
            <person name="Kuees U."/>
            <person name="Kumar T.K.A."/>
            <person name="Kuo A."/>
            <person name="LaButti K."/>
            <person name="Larrondo L.F."/>
            <person name="Lindquist E."/>
            <person name="Ling A."/>
            <person name="Lombard V."/>
            <person name="Lucas S."/>
            <person name="Lundell T."/>
            <person name="Martin R."/>
            <person name="McLaughlin D.J."/>
            <person name="Morgenstern I."/>
            <person name="Morin E."/>
            <person name="Murat C."/>
            <person name="Nagy L.G."/>
            <person name="Nolan M."/>
            <person name="Ohm R.A."/>
            <person name="Patyshakuliyeva A."/>
            <person name="Rokas A."/>
            <person name="Ruiz-Duenas F.J."/>
            <person name="Sabat G."/>
            <person name="Salamov A."/>
            <person name="Samejima M."/>
            <person name="Schmutz J."/>
            <person name="Slot J.C."/>
            <person name="St John F."/>
            <person name="Stenlid J."/>
            <person name="Sun H."/>
            <person name="Sun S."/>
            <person name="Syed K."/>
            <person name="Tsang A."/>
            <person name="Wiebenga A."/>
            <person name="Young D."/>
            <person name="Pisabarro A."/>
            <person name="Eastwood D.C."/>
            <person name="Martin F."/>
            <person name="Cullen D."/>
            <person name="Grigoriev I.V."/>
            <person name="Hibbett D.S."/>
        </authorList>
    </citation>
    <scope>NUCLEOTIDE SEQUENCE</scope>
    <source>
        <strain evidence="6">FP-58527</strain>
    </source>
</reference>
<name>S8EMZ3_FOMSC</name>
<gene>
    <name evidence="5" type="ORF">FOMPIDRAFT_40415</name>
</gene>
<dbReference type="SMART" id="SM01161">
    <property type="entry name" value="DUF1767"/>
    <property type="match status" value="1"/>
</dbReference>
<dbReference type="InterPro" id="IPR042470">
    <property type="entry name" value="RMI1_N_C_sf"/>
</dbReference>
<dbReference type="GO" id="GO:0000724">
    <property type="term" value="P:double-strand break repair via homologous recombination"/>
    <property type="evidence" value="ECO:0007669"/>
    <property type="project" value="TreeGrafter"/>
</dbReference>
<dbReference type="OrthoDB" id="341511at2759"/>
<keyword evidence="6" id="KW-1185">Reference proteome</keyword>
<dbReference type="Pfam" id="PF21000">
    <property type="entry name" value="RMI1_N_N"/>
    <property type="match status" value="1"/>
</dbReference>
<accession>S8EMZ3</accession>
<proteinExistence type="inferred from homology"/>
<dbReference type="InterPro" id="IPR013894">
    <property type="entry name" value="RMI1_OB"/>
</dbReference>
<evidence type="ECO:0000256" key="1">
    <source>
        <dbReference type="ARBA" id="ARBA00006395"/>
    </source>
</evidence>
<comment type="similarity">
    <text evidence="1">Belongs to the RMI1 family.</text>
</comment>
<evidence type="ECO:0000256" key="2">
    <source>
        <dbReference type="ARBA" id="ARBA00018987"/>
    </source>
</evidence>
<feature type="domain" description="RecQ mediated genome instability protein 1 OB-fold" evidence="3">
    <location>
        <begin position="74"/>
        <end position="172"/>
    </location>
</feature>
<dbReference type="eggNOG" id="KOG3683">
    <property type="taxonomic scope" value="Eukaryota"/>
</dbReference>
<dbReference type="InParanoid" id="S8EMZ3"/>
<evidence type="ECO:0000313" key="6">
    <source>
        <dbReference type="Proteomes" id="UP000015241"/>
    </source>
</evidence>
<dbReference type="HOGENOM" id="CLU_096565_1_0_1"/>
<evidence type="ECO:0000259" key="4">
    <source>
        <dbReference type="Pfam" id="PF21000"/>
    </source>
</evidence>
<evidence type="ECO:0000313" key="5">
    <source>
        <dbReference type="EMBL" id="EPT05548.1"/>
    </source>
</evidence>
<dbReference type="Pfam" id="PF08585">
    <property type="entry name" value="RMI1_N_C"/>
    <property type="match status" value="1"/>
</dbReference>
<dbReference type="PANTHER" id="PTHR14790:SF15">
    <property type="entry name" value="RECQ-MEDIATED GENOME INSTABILITY PROTEIN 1"/>
    <property type="match status" value="1"/>
</dbReference>
<dbReference type="GO" id="GO:0016604">
    <property type="term" value="C:nuclear body"/>
    <property type="evidence" value="ECO:0007669"/>
    <property type="project" value="TreeGrafter"/>
</dbReference>